<dbReference type="Gene3D" id="3.40.50.300">
    <property type="entry name" value="P-loop containing nucleotide triphosphate hydrolases"/>
    <property type="match status" value="1"/>
</dbReference>
<accession>A0ABN7WQD7</accession>
<organism evidence="2 3">
    <name type="scientific">Gigaspora margarita</name>
    <dbReference type="NCBI Taxonomy" id="4874"/>
    <lineage>
        <taxon>Eukaryota</taxon>
        <taxon>Fungi</taxon>
        <taxon>Fungi incertae sedis</taxon>
        <taxon>Mucoromycota</taxon>
        <taxon>Glomeromycotina</taxon>
        <taxon>Glomeromycetes</taxon>
        <taxon>Diversisporales</taxon>
        <taxon>Gigasporaceae</taxon>
        <taxon>Gigaspora</taxon>
    </lineage>
</organism>
<dbReference type="SUPFAM" id="SSF55811">
    <property type="entry name" value="Nudix"/>
    <property type="match status" value="1"/>
</dbReference>
<keyword evidence="3" id="KW-1185">Reference proteome</keyword>
<protein>
    <submittedName>
        <fullName evidence="2">27965_t:CDS:1</fullName>
    </submittedName>
</protein>
<feature type="domain" description="Deoxynucleoside kinase" evidence="1">
    <location>
        <begin position="416"/>
        <end position="595"/>
    </location>
</feature>
<dbReference type="Gene3D" id="3.90.79.10">
    <property type="entry name" value="Nucleoside Triphosphate Pyrophosphohydrolase"/>
    <property type="match status" value="1"/>
</dbReference>
<feature type="non-terminal residue" evidence="2">
    <location>
        <position position="1"/>
    </location>
</feature>
<evidence type="ECO:0000259" key="1">
    <source>
        <dbReference type="Pfam" id="PF01712"/>
    </source>
</evidence>
<proteinExistence type="predicted"/>
<reference evidence="2 3" key="1">
    <citation type="submission" date="2021-06" db="EMBL/GenBank/DDBJ databases">
        <authorList>
            <person name="Kallberg Y."/>
            <person name="Tangrot J."/>
            <person name="Rosling A."/>
        </authorList>
    </citation>
    <scope>NUCLEOTIDE SEQUENCE [LARGE SCALE GENOMIC DNA]</scope>
    <source>
        <strain evidence="2 3">120-4 pot B 10/14</strain>
    </source>
</reference>
<evidence type="ECO:0000313" key="2">
    <source>
        <dbReference type="EMBL" id="CAG8838200.1"/>
    </source>
</evidence>
<dbReference type="Proteomes" id="UP000789901">
    <property type="component" value="Unassembled WGS sequence"/>
</dbReference>
<dbReference type="InterPro" id="IPR027417">
    <property type="entry name" value="P-loop_NTPase"/>
</dbReference>
<dbReference type="InterPro" id="IPR031314">
    <property type="entry name" value="DNK_dom"/>
</dbReference>
<dbReference type="CDD" id="cd02883">
    <property type="entry name" value="NUDIX_Hydrolase"/>
    <property type="match status" value="1"/>
</dbReference>
<dbReference type="EMBL" id="CAJVQB010057546">
    <property type="protein sequence ID" value="CAG8838200.1"/>
    <property type="molecule type" value="Genomic_DNA"/>
</dbReference>
<dbReference type="Pfam" id="PF01712">
    <property type="entry name" value="dNK"/>
    <property type="match status" value="1"/>
</dbReference>
<feature type="non-terminal residue" evidence="2">
    <location>
        <position position="706"/>
    </location>
</feature>
<gene>
    <name evidence="2" type="ORF">GMARGA_LOCUS33854</name>
</gene>
<sequence length="706" mass="84477">RTTITASKHKKINLGTIKIQLLGVIETVKLINKTDNNKTTQYILQQLQGLIDIIQQDLHVIEITGELPEQHTDRFIKENQEPDLSQYNLATSQNSNNKFINAWEIIKEANKSEPWTNFDTYEEYITQTEKQSTAQILKAKEYFAKELIRIIVKNWKYEYPREQFEETKENIIDLIIKEHDNYELSDLKARIKLAKNELQLPTKEEIEKPTTSRIFERDIQWKDTTIEKKISIPEQAKKYKELREKINNIFDKLSKEGILKTLNQDPFTYTSKLEILAHVQLPTRYKEKLTEAKLPFNKPDELANISPFNGPLFNQLTLMEHLKESLYIRIAANKKNQLTEGQYQDWQQQMFQKIEKQYNILYNEGRQFSLKNIMQNQIKEGYDNLHEMLNHDQLKLNFIAIDRAIVQNVILREEITLQHKDLLKMFYANPEKYGFALQLTIINEWNMMYQQLHRLQLEGKIPNRTYIIEDRTMYSTQFFTEEIITNQEEKEKLNQLLQYSTFKLLPNKMNYTIFCDPGQEQMLQWFKKRSKEGNKGTNKQIPKEYLIKIYNKYREIIKQVHPNYIRINNNIPNLEHMFRTLFIHEMNTNFEEYNEEKIYRLQEHWDYQLEPQLAKISIKLYTVFIPFTLQNQKLNVTIYPNQFETLGGSIEETNKGIFEAAKRECKEETSYEPEDTRIQLILNHQYLSNNKNGTRLFIRGLYEYTQ</sequence>
<evidence type="ECO:0000313" key="3">
    <source>
        <dbReference type="Proteomes" id="UP000789901"/>
    </source>
</evidence>
<dbReference type="SUPFAM" id="SSF52540">
    <property type="entry name" value="P-loop containing nucleoside triphosphate hydrolases"/>
    <property type="match status" value="1"/>
</dbReference>
<comment type="caution">
    <text evidence="2">The sequence shown here is derived from an EMBL/GenBank/DDBJ whole genome shotgun (WGS) entry which is preliminary data.</text>
</comment>
<name>A0ABN7WQD7_GIGMA</name>
<dbReference type="InterPro" id="IPR015797">
    <property type="entry name" value="NUDIX_hydrolase-like_dom_sf"/>
</dbReference>